<dbReference type="PROSITE" id="PS50109">
    <property type="entry name" value="HIS_KIN"/>
    <property type="match status" value="1"/>
</dbReference>
<dbReference type="Gene3D" id="1.10.287.130">
    <property type="match status" value="1"/>
</dbReference>
<dbReference type="PANTHER" id="PTHR42878">
    <property type="entry name" value="TWO-COMPONENT HISTIDINE KINASE"/>
    <property type="match status" value="1"/>
</dbReference>
<dbReference type="PRINTS" id="PR00344">
    <property type="entry name" value="BCTRLSENSOR"/>
</dbReference>
<accession>A0A399J515</accession>
<gene>
    <name evidence="10" type="ORF">DL237_07515</name>
</gene>
<keyword evidence="11" id="KW-1185">Reference proteome</keyword>
<dbReference type="SUPFAM" id="SSF55874">
    <property type="entry name" value="ATPase domain of HSP90 chaperone/DNA topoisomerase II/histidine kinase"/>
    <property type="match status" value="1"/>
</dbReference>
<dbReference type="SMART" id="SM00448">
    <property type="entry name" value="REC"/>
    <property type="match status" value="1"/>
</dbReference>
<dbReference type="InterPro" id="IPR036097">
    <property type="entry name" value="HisK_dim/P_sf"/>
</dbReference>
<dbReference type="SMART" id="SM00388">
    <property type="entry name" value="HisKA"/>
    <property type="match status" value="1"/>
</dbReference>
<reference evidence="10 11" key="1">
    <citation type="submission" date="2018-08" db="EMBL/GenBank/DDBJ databases">
        <title>Pseudooceanicola sediminis CY03 in the family Rhodobacteracea.</title>
        <authorList>
            <person name="Zhang Y.-J."/>
        </authorList>
    </citation>
    <scope>NUCLEOTIDE SEQUENCE [LARGE SCALE GENOMIC DNA]</scope>
    <source>
        <strain evidence="10 11">CY03</strain>
    </source>
</reference>
<dbReference type="CDD" id="cd00156">
    <property type="entry name" value="REC"/>
    <property type="match status" value="1"/>
</dbReference>
<dbReference type="GO" id="GO:0000156">
    <property type="term" value="F:phosphorelay response regulator activity"/>
    <property type="evidence" value="ECO:0007669"/>
    <property type="project" value="TreeGrafter"/>
</dbReference>
<feature type="domain" description="Histidine kinase" evidence="8">
    <location>
        <begin position="270"/>
        <end position="491"/>
    </location>
</feature>
<dbReference type="EMBL" id="QWJJ01000005">
    <property type="protein sequence ID" value="RII39479.1"/>
    <property type="molecule type" value="Genomic_DNA"/>
</dbReference>
<dbReference type="InterPro" id="IPR011006">
    <property type="entry name" value="CheY-like_superfamily"/>
</dbReference>
<dbReference type="Pfam" id="PF02518">
    <property type="entry name" value="HATPase_c"/>
    <property type="match status" value="1"/>
</dbReference>
<evidence type="ECO:0000256" key="1">
    <source>
        <dbReference type="ARBA" id="ARBA00000085"/>
    </source>
</evidence>
<dbReference type="SMART" id="SM00387">
    <property type="entry name" value="HATPase_c"/>
    <property type="match status" value="1"/>
</dbReference>
<name>A0A399J515_9RHOB</name>
<dbReference type="SUPFAM" id="SSF47384">
    <property type="entry name" value="Homodimeric domain of signal transducing histidine kinase"/>
    <property type="match status" value="1"/>
</dbReference>
<dbReference type="SUPFAM" id="SSF52172">
    <property type="entry name" value="CheY-like"/>
    <property type="match status" value="1"/>
</dbReference>
<dbReference type="Gene3D" id="3.40.50.2300">
    <property type="match status" value="1"/>
</dbReference>
<dbReference type="GO" id="GO:0030295">
    <property type="term" value="F:protein kinase activator activity"/>
    <property type="evidence" value="ECO:0007669"/>
    <property type="project" value="TreeGrafter"/>
</dbReference>
<evidence type="ECO:0000256" key="3">
    <source>
        <dbReference type="ARBA" id="ARBA00022553"/>
    </source>
</evidence>
<evidence type="ECO:0000256" key="5">
    <source>
        <dbReference type="ARBA" id="ARBA00022777"/>
    </source>
</evidence>
<dbReference type="InterPro" id="IPR003661">
    <property type="entry name" value="HisK_dim/P_dom"/>
</dbReference>
<protein>
    <recommendedName>
        <fullName evidence="2">histidine kinase</fullName>
        <ecNumber evidence="2">2.7.13.3</ecNumber>
    </recommendedName>
</protein>
<evidence type="ECO:0000256" key="6">
    <source>
        <dbReference type="PROSITE-ProRule" id="PRU00169"/>
    </source>
</evidence>
<comment type="caution">
    <text evidence="10">The sequence shown here is derived from an EMBL/GenBank/DDBJ whole genome shotgun (WGS) entry which is preliminary data.</text>
</comment>
<feature type="modified residue" description="4-aspartylphosphate" evidence="6">
    <location>
        <position position="182"/>
    </location>
</feature>
<feature type="domain" description="Response regulatory" evidence="9">
    <location>
        <begin position="132"/>
        <end position="247"/>
    </location>
</feature>
<dbReference type="GO" id="GO:0000155">
    <property type="term" value="F:phosphorelay sensor kinase activity"/>
    <property type="evidence" value="ECO:0007669"/>
    <property type="project" value="InterPro"/>
</dbReference>
<evidence type="ECO:0000313" key="10">
    <source>
        <dbReference type="EMBL" id="RII39479.1"/>
    </source>
</evidence>
<dbReference type="Gene3D" id="3.30.565.10">
    <property type="entry name" value="Histidine kinase-like ATPase, C-terminal domain"/>
    <property type="match status" value="1"/>
</dbReference>
<dbReference type="InterPro" id="IPR005467">
    <property type="entry name" value="His_kinase_dom"/>
</dbReference>
<dbReference type="CDD" id="cd00082">
    <property type="entry name" value="HisKA"/>
    <property type="match status" value="1"/>
</dbReference>
<evidence type="ECO:0000256" key="2">
    <source>
        <dbReference type="ARBA" id="ARBA00012438"/>
    </source>
</evidence>
<dbReference type="InterPro" id="IPR001789">
    <property type="entry name" value="Sig_transdc_resp-reg_receiver"/>
</dbReference>
<dbReference type="AlphaFoldDB" id="A0A399J515"/>
<evidence type="ECO:0000259" key="8">
    <source>
        <dbReference type="PROSITE" id="PS50109"/>
    </source>
</evidence>
<dbReference type="PROSITE" id="PS50110">
    <property type="entry name" value="RESPONSE_REGULATORY"/>
    <property type="match status" value="1"/>
</dbReference>
<dbReference type="InterPro" id="IPR050351">
    <property type="entry name" value="BphY/WalK/GraS-like"/>
</dbReference>
<organism evidence="10 11">
    <name type="scientific">Pseudooceanicola sediminis</name>
    <dbReference type="NCBI Taxonomy" id="2211117"/>
    <lineage>
        <taxon>Bacteria</taxon>
        <taxon>Pseudomonadati</taxon>
        <taxon>Pseudomonadota</taxon>
        <taxon>Alphaproteobacteria</taxon>
        <taxon>Rhodobacterales</taxon>
        <taxon>Paracoccaceae</taxon>
        <taxon>Pseudooceanicola</taxon>
    </lineage>
</organism>
<dbReference type="InterPro" id="IPR003594">
    <property type="entry name" value="HATPase_dom"/>
</dbReference>
<keyword evidence="4" id="KW-0808">Transferase</keyword>
<feature type="region of interest" description="Disordered" evidence="7">
    <location>
        <begin position="1"/>
        <end position="22"/>
    </location>
</feature>
<dbReference type="PANTHER" id="PTHR42878:SF15">
    <property type="entry name" value="BACTERIOPHYTOCHROME"/>
    <property type="match status" value="1"/>
</dbReference>
<dbReference type="InterPro" id="IPR036890">
    <property type="entry name" value="HATPase_C_sf"/>
</dbReference>
<keyword evidence="3 6" id="KW-0597">Phosphoprotein</keyword>
<dbReference type="Pfam" id="PF00072">
    <property type="entry name" value="Response_reg"/>
    <property type="match status" value="1"/>
</dbReference>
<evidence type="ECO:0000259" key="9">
    <source>
        <dbReference type="PROSITE" id="PS50110"/>
    </source>
</evidence>
<dbReference type="EC" id="2.7.13.3" evidence="2"/>
<evidence type="ECO:0000256" key="7">
    <source>
        <dbReference type="SAM" id="MobiDB-lite"/>
    </source>
</evidence>
<comment type="catalytic activity">
    <reaction evidence="1">
        <text>ATP + protein L-histidine = ADP + protein N-phospho-L-histidine.</text>
        <dbReference type="EC" id="2.7.13.3"/>
    </reaction>
</comment>
<feature type="region of interest" description="Disordered" evidence="7">
    <location>
        <begin position="87"/>
        <end position="108"/>
    </location>
</feature>
<proteinExistence type="predicted"/>
<dbReference type="InterPro" id="IPR004358">
    <property type="entry name" value="Sig_transdc_His_kin-like_C"/>
</dbReference>
<evidence type="ECO:0000313" key="11">
    <source>
        <dbReference type="Proteomes" id="UP000265848"/>
    </source>
</evidence>
<sequence>MARVHLGPEASGVAGDARPSVRPGQVRLWCGGLVGPGSRTGRCHFARPMPPPPGGQAVRGAFRTAGQARSPSDNPARHMTWAAPCPLADSEDGNDGFQSEPTDPDRAAQRRWCGEPAALPRADAGAALMPTRVLLIDTNGDDRQRLQQLIRATDPDVQILQADTAETALSAHAEGLDVIFLDDQVPQGDVTRAIDALLGKHPKCAIILTMDAGREDLAKSAIMQGAVDYIAKANLTEGAVRRIIKVGRETALMRWKIEQQRRDLTTFANVLVHDFRAPIVQVSCMAELLSESLREGDTEAAQQELAMLQKSARQMAELVDSLSALIQTDRQPRIEKVTADDLSDRAMTALRRTIVQADAHVEVTPGPYDIACSPPQIAQLIQNLVANAIKFAIGVRPHVRLNVAPDGADHLLFSVSDNGIGVPDSFREAMFEPFRRLHPTDTIPGSGLGLATCKRIVEHHGGTIWCSAPDSNAPDGPNPGTTIWFRLPRNLGTEEQCKPGRTLIADR</sequence>
<evidence type="ECO:0000256" key="4">
    <source>
        <dbReference type="ARBA" id="ARBA00022679"/>
    </source>
</evidence>
<dbReference type="Proteomes" id="UP000265848">
    <property type="component" value="Unassembled WGS sequence"/>
</dbReference>
<dbReference type="Pfam" id="PF00512">
    <property type="entry name" value="HisKA"/>
    <property type="match status" value="1"/>
</dbReference>
<keyword evidence="5 10" id="KW-0418">Kinase</keyword>
<dbReference type="GO" id="GO:0007234">
    <property type="term" value="P:osmosensory signaling via phosphorelay pathway"/>
    <property type="evidence" value="ECO:0007669"/>
    <property type="project" value="TreeGrafter"/>
</dbReference>